<dbReference type="GO" id="GO:0005730">
    <property type="term" value="C:nucleolus"/>
    <property type="evidence" value="ECO:0007669"/>
    <property type="project" value="UniProtKB-SubCell"/>
</dbReference>
<evidence type="ECO:0000256" key="9">
    <source>
        <dbReference type="ARBA" id="ARBA00022691"/>
    </source>
</evidence>
<dbReference type="SUPFAM" id="SSF53335">
    <property type="entry name" value="S-adenosyl-L-methionine-dependent methyltransferases"/>
    <property type="match status" value="1"/>
</dbReference>
<dbReference type="FunFam" id="3.40.50.150:FF:000066">
    <property type="entry name" value="Trimethylguanosine synthase 1"/>
    <property type="match status" value="1"/>
</dbReference>
<organism evidence="23 24">
    <name type="scientific">Thraustotheca clavata</name>
    <dbReference type="NCBI Taxonomy" id="74557"/>
    <lineage>
        <taxon>Eukaryota</taxon>
        <taxon>Sar</taxon>
        <taxon>Stramenopiles</taxon>
        <taxon>Oomycota</taxon>
        <taxon>Saprolegniomycetes</taxon>
        <taxon>Saprolegniales</taxon>
        <taxon>Achlyaceae</taxon>
        <taxon>Thraustotheca</taxon>
    </lineage>
</organism>
<dbReference type="Pfam" id="PF09445">
    <property type="entry name" value="Methyltransf_15"/>
    <property type="match status" value="1"/>
</dbReference>
<comment type="similarity">
    <text evidence="13">Belongs to the methyltransferase superfamily. Trimethylguanosine synthase family.</text>
</comment>
<keyword evidence="8" id="KW-0808">Transferase</keyword>
<dbReference type="OrthoDB" id="194443at2759"/>
<keyword evidence="10" id="KW-0805">Transcription regulation</keyword>
<evidence type="ECO:0000256" key="22">
    <source>
        <dbReference type="ARBA" id="ARBA00081504"/>
    </source>
</evidence>
<dbReference type="EMBL" id="JNBS01000623">
    <property type="protein sequence ID" value="OQS04383.1"/>
    <property type="molecule type" value="Genomic_DNA"/>
</dbReference>
<comment type="catalytic activity">
    <reaction evidence="16">
        <text>a 5'-end (N(2),N(7)-dimethyl 5'-triphosphoguanosine)-ribonucleoside in snRNA + S-adenosyl-L-methionine = a 5'-end (N(2),N(2),N(7)-trimethyl 5'-triphosphoguanosine)-ribonucleoside in snRNA + S-adenosyl-L-homocysteine + H(+)</text>
        <dbReference type="Rhea" id="RHEA:78479"/>
        <dbReference type="Rhea" id="RHEA-COMP:19087"/>
        <dbReference type="Rhea" id="RHEA-COMP:19089"/>
        <dbReference type="ChEBI" id="CHEBI:15378"/>
        <dbReference type="ChEBI" id="CHEBI:57856"/>
        <dbReference type="ChEBI" id="CHEBI:59789"/>
        <dbReference type="ChEBI" id="CHEBI:167623"/>
        <dbReference type="ChEBI" id="CHEBI:172880"/>
    </reaction>
    <physiologicalReaction direction="left-to-right" evidence="16">
        <dbReference type="Rhea" id="RHEA:78480"/>
    </physiologicalReaction>
</comment>
<evidence type="ECO:0000256" key="4">
    <source>
        <dbReference type="ARBA" id="ARBA00018517"/>
    </source>
</evidence>
<evidence type="ECO:0000256" key="5">
    <source>
        <dbReference type="ARBA" id="ARBA00022490"/>
    </source>
</evidence>
<evidence type="ECO:0000256" key="14">
    <source>
        <dbReference type="ARBA" id="ARBA00047418"/>
    </source>
</evidence>
<keyword evidence="11" id="KW-0804">Transcription</keyword>
<evidence type="ECO:0000256" key="6">
    <source>
        <dbReference type="ARBA" id="ARBA00022553"/>
    </source>
</evidence>
<evidence type="ECO:0000256" key="16">
    <source>
        <dbReference type="ARBA" id="ARBA00048763"/>
    </source>
</evidence>
<evidence type="ECO:0000256" key="2">
    <source>
        <dbReference type="ARBA" id="ARBA00004496"/>
    </source>
</evidence>
<dbReference type="AlphaFoldDB" id="A0A1W0A277"/>
<evidence type="ECO:0000256" key="12">
    <source>
        <dbReference type="ARBA" id="ARBA00023242"/>
    </source>
</evidence>
<dbReference type="InterPro" id="IPR029063">
    <property type="entry name" value="SAM-dependent_MTases_sf"/>
</dbReference>
<dbReference type="PANTHER" id="PTHR14741">
    <property type="entry name" value="S-ADENOSYLMETHIONINE-DEPENDENT METHYLTRANSFERASE RELATED"/>
    <property type="match status" value="1"/>
</dbReference>
<dbReference type="InterPro" id="IPR019012">
    <property type="entry name" value="RNA_cap_Gua-N2-MeTrfase"/>
</dbReference>
<comment type="function">
    <text evidence="19">Catalyzes the 2 serial methylation steps for the conversion of the 7-monomethylguanosine (m(7)G) caps of snRNAs and snoRNAs to a 2,2,7-trimethylguanosine (m(2,2,7)G) cap structure. The enzyme is specific for guanine, and N7 methylation must precede N2 methylation. Hypermethylation of the m7G cap of U snRNAs leads to their concentration in nuclear foci, their colocalization with coilin and the formation of canonical Cajal bodies (CBs). Plays a role in transcriptional regulation.</text>
</comment>
<keyword evidence="5" id="KW-0963">Cytoplasm</keyword>
<dbReference type="Gene3D" id="3.40.50.150">
    <property type="entry name" value="Vaccinia Virus protein VP39"/>
    <property type="match status" value="1"/>
</dbReference>
<sequence>MAITYRSVYLVTDDDCMKKRGKKKKSKKQRVLSVHEEDLVHENEQKEMQELLHGEMEMAGVGGLLPLAFGSTKRKKKMRIHVKFDEDGNQSQIEMQNVGSKRQREEDEDQDLIVKEEAKCDDTHIAAVEKPVNLDKSLEKYWAQRYALFTKFDHGIRLDHEGWFSVTPEVISKHHAKRIACDLVIDAFTGCGGNAIQLALTCRQVIAIDMDPCKIEIAKHNAKVYGVADRIEWLVGDAFQLLPNLQADVIFLSPPWGGPEYLNAPEFTLDTMMMGDQSGIDLFHLARKITSNIVYFLPRNTSKAQIRSLVPEETCEFEHNFLNKKLKTITIYCGALACALDRSSPSPESSG</sequence>
<evidence type="ECO:0000256" key="18">
    <source>
        <dbReference type="ARBA" id="ARBA00049790"/>
    </source>
</evidence>
<evidence type="ECO:0000256" key="10">
    <source>
        <dbReference type="ARBA" id="ARBA00023015"/>
    </source>
</evidence>
<evidence type="ECO:0000256" key="15">
    <source>
        <dbReference type="ARBA" id="ARBA00048740"/>
    </source>
</evidence>
<evidence type="ECO:0000256" key="17">
    <source>
        <dbReference type="ARBA" id="ARBA00049075"/>
    </source>
</evidence>
<evidence type="ECO:0000313" key="23">
    <source>
        <dbReference type="EMBL" id="OQS04383.1"/>
    </source>
</evidence>
<dbReference type="GO" id="GO:0005737">
    <property type="term" value="C:cytoplasm"/>
    <property type="evidence" value="ECO:0007669"/>
    <property type="project" value="UniProtKB-SubCell"/>
</dbReference>
<evidence type="ECO:0000256" key="13">
    <source>
        <dbReference type="ARBA" id="ARBA00025783"/>
    </source>
</evidence>
<name>A0A1W0A277_9STRA</name>
<comment type="caution">
    <text evidence="23">The sequence shown here is derived from an EMBL/GenBank/DDBJ whole genome shotgun (WGS) entry which is preliminary data.</text>
</comment>
<comment type="catalytic activity">
    <reaction evidence="15">
        <text>a 5'-end (N(7)-methyl 5'-triphosphoguanosine)-ribonucleoside in snoRNA + S-adenosyl-L-methionine = a 5'-end (N(2),N(7)-dimethyl 5'-triphosphoguanosine)-ribonucleoside in snoRNA + S-adenosyl-L-homocysteine + H(+)</text>
        <dbReference type="Rhea" id="RHEA:78475"/>
        <dbReference type="Rhea" id="RHEA-COMP:19086"/>
        <dbReference type="Rhea" id="RHEA-COMP:19088"/>
        <dbReference type="ChEBI" id="CHEBI:15378"/>
        <dbReference type="ChEBI" id="CHEBI:57856"/>
        <dbReference type="ChEBI" id="CHEBI:59789"/>
        <dbReference type="ChEBI" id="CHEBI:156461"/>
        <dbReference type="ChEBI" id="CHEBI:172880"/>
    </reaction>
    <physiologicalReaction direction="left-to-right" evidence="15">
        <dbReference type="Rhea" id="RHEA:78476"/>
    </physiologicalReaction>
</comment>
<protein>
    <recommendedName>
        <fullName evidence="4">Trimethylguanosine synthase</fullName>
    </recommendedName>
    <alternativeName>
        <fullName evidence="18">Cap-specific guanine-N(2) methyltransferase</fullName>
    </alternativeName>
    <alternativeName>
        <fullName evidence="21">Nuclear receptor coactivator 6-interacting protein</fullName>
    </alternativeName>
    <alternativeName>
        <fullName evidence="22">PRIP-interacting protein with methyltransferase motif</fullName>
    </alternativeName>
</protein>
<keyword evidence="6" id="KW-0597">Phosphoprotein</keyword>
<reference evidence="23 24" key="1">
    <citation type="journal article" date="2014" name="Genome Biol. Evol.">
        <title>The secreted proteins of Achlya hypogyna and Thraustotheca clavata identify the ancestral oomycete secretome and reveal gene acquisitions by horizontal gene transfer.</title>
        <authorList>
            <person name="Misner I."/>
            <person name="Blouin N."/>
            <person name="Leonard G."/>
            <person name="Richards T.A."/>
            <person name="Lane C.E."/>
        </authorList>
    </citation>
    <scope>NUCLEOTIDE SEQUENCE [LARGE SCALE GENOMIC DNA]</scope>
    <source>
        <strain evidence="23 24">ATCC 34112</strain>
    </source>
</reference>
<keyword evidence="9" id="KW-0949">S-adenosyl-L-methionine</keyword>
<evidence type="ECO:0000313" key="24">
    <source>
        <dbReference type="Proteomes" id="UP000243217"/>
    </source>
</evidence>
<dbReference type="GO" id="GO:0071164">
    <property type="term" value="F:RNA cap trimethylguanosine synthase activity"/>
    <property type="evidence" value="ECO:0007669"/>
    <property type="project" value="TreeGrafter"/>
</dbReference>
<comment type="catalytic activity">
    <reaction evidence="17">
        <text>a 5'-end (N(7)-methyl 5'-triphosphoguanosine)-ribonucleoside in snRNA + S-adenosyl-L-methionine = a 5'-end (N(2),N(7)-dimethyl 5'-triphosphoguanosine)-ribonucleoside in snRNA + S-adenosyl-L-homocysteine + H(+)</text>
        <dbReference type="Rhea" id="RHEA:78471"/>
        <dbReference type="Rhea" id="RHEA-COMP:19085"/>
        <dbReference type="Rhea" id="RHEA-COMP:19087"/>
        <dbReference type="ChEBI" id="CHEBI:15378"/>
        <dbReference type="ChEBI" id="CHEBI:57856"/>
        <dbReference type="ChEBI" id="CHEBI:59789"/>
        <dbReference type="ChEBI" id="CHEBI:156461"/>
        <dbReference type="ChEBI" id="CHEBI:172880"/>
    </reaction>
    <physiologicalReaction direction="left-to-right" evidence="17">
        <dbReference type="Rhea" id="RHEA:78472"/>
    </physiologicalReaction>
</comment>
<dbReference type="GO" id="GO:0015030">
    <property type="term" value="C:Cajal body"/>
    <property type="evidence" value="ECO:0007669"/>
    <property type="project" value="UniProtKB-SubCell"/>
</dbReference>
<evidence type="ECO:0000256" key="11">
    <source>
        <dbReference type="ARBA" id="ARBA00023163"/>
    </source>
</evidence>
<evidence type="ECO:0000256" key="21">
    <source>
        <dbReference type="ARBA" id="ARBA00079339"/>
    </source>
</evidence>
<accession>A0A1W0A277</accession>
<keyword evidence="7" id="KW-0489">Methyltransferase</keyword>
<dbReference type="CDD" id="cd02440">
    <property type="entry name" value="AdoMet_MTases"/>
    <property type="match status" value="1"/>
</dbReference>
<evidence type="ECO:0000256" key="20">
    <source>
        <dbReference type="ARBA" id="ARBA00064494"/>
    </source>
</evidence>
<evidence type="ECO:0000256" key="19">
    <source>
        <dbReference type="ARBA" id="ARBA00057179"/>
    </source>
</evidence>
<evidence type="ECO:0000256" key="7">
    <source>
        <dbReference type="ARBA" id="ARBA00022603"/>
    </source>
</evidence>
<dbReference type="PANTHER" id="PTHR14741:SF32">
    <property type="entry name" value="TRIMETHYLGUANOSINE SYNTHASE"/>
    <property type="match status" value="1"/>
</dbReference>
<proteinExistence type="inferred from homology"/>
<comment type="catalytic activity">
    <reaction evidence="14">
        <text>a 5'-end (N(2),N(7)-dimethyl 5'-triphosphoguanosine)-ribonucleoside in snoRNA + S-adenosyl-L-methionine = a 5'-end (N(2),N(2),N(7)-trimethyl 5'-triphosphoguanosine)-ribonucleoside in snoRNA + S-adenosyl-L-homocysteine + H(+)</text>
        <dbReference type="Rhea" id="RHEA:78507"/>
        <dbReference type="Rhea" id="RHEA-COMP:19088"/>
        <dbReference type="Rhea" id="RHEA-COMP:19090"/>
        <dbReference type="ChEBI" id="CHEBI:15378"/>
        <dbReference type="ChEBI" id="CHEBI:57856"/>
        <dbReference type="ChEBI" id="CHEBI:59789"/>
        <dbReference type="ChEBI" id="CHEBI:167623"/>
        <dbReference type="ChEBI" id="CHEBI:172880"/>
    </reaction>
    <physiologicalReaction direction="left-to-right" evidence="14">
        <dbReference type="Rhea" id="RHEA:78508"/>
    </physiologicalReaction>
</comment>
<keyword evidence="12" id="KW-0539">Nucleus</keyword>
<dbReference type="STRING" id="74557.A0A1W0A277"/>
<evidence type="ECO:0000256" key="3">
    <source>
        <dbReference type="ARBA" id="ARBA00004604"/>
    </source>
</evidence>
<evidence type="ECO:0000256" key="8">
    <source>
        <dbReference type="ARBA" id="ARBA00022679"/>
    </source>
</evidence>
<dbReference type="Proteomes" id="UP000243217">
    <property type="component" value="Unassembled WGS sequence"/>
</dbReference>
<gene>
    <name evidence="23" type="ORF">THRCLA_03372</name>
</gene>
<comment type="subcellular location">
    <subcellularLocation>
        <location evidence="2">Cytoplasm</location>
    </subcellularLocation>
    <subcellularLocation>
        <location evidence="1">Nucleus</location>
        <location evidence="1">Cajal body</location>
    </subcellularLocation>
    <subcellularLocation>
        <location evidence="3">Nucleus</location>
        <location evidence="3">Nucleolus</location>
    </subcellularLocation>
</comment>
<keyword evidence="24" id="KW-1185">Reference proteome</keyword>
<evidence type="ECO:0000256" key="1">
    <source>
        <dbReference type="ARBA" id="ARBA00004408"/>
    </source>
</evidence>
<comment type="subunit">
    <text evidence="20">May form homooligomers. Interacts with CREBBP/CBP, EED/WAIT1, EP300/P300, NCOA6/PRIP, PPARBP/PBP and SMN.</text>
</comment>